<dbReference type="GO" id="GO:0030313">
    <property type="term" value="C:cell envelope"/>
    <property type="evidence" value="ECO:0007669"/>
    <property type="project" value="UniProtKB-SubCell"/>
</dbReference>
<evidence type="ECO:0000256" key="3">
    <source>
        <dbReference type="ARBA" id="ARBA00022475"/>
    </source>
</evidence>
<dbReference type="GO" id="GO:0004016">
    <property type="term" value="F:adenylate cyclase activity"/>
    <property type="evidence" value="ECO:0007669"/>
    <property type="project" value="UniProtKB-ARBA"/>
</dbReference>
<dbReference type="CDD" id="cd07302">
    <property type="entry name" value="CHD"/>
    <property type="match status" value="1"/>
</dbReference>
<dbReference type="Gene3D" id="6.10.340.10">
    <property type="match status" value="1"/>
</dbReference>
<evidence type="ECO:0000256" key="6">
    <source>
        <dbReference type="ARBA" id="ARBA00023136"/>
    </source>
</evidence>
<dbReference type="PROSITE" id="PS50125">
    <property type="entry name" value="GUANYLATE_CYCLASE_2"/>
    <property type="match status" value="1"/>
</dbReference>
<reference evidence="10" key="1">
    <citation type="submission" date="2020-10" db="EMBL/GenBank/DDBJ databases">
        <authorList>
            <person name="Gilroy R."/>
        </authorList>
    </citation>
    <scope>NUCLEOTIDE SEQUENCE</scope>
    <source>
        <strain evidence="10">10532</strain>
    </source>
</reference>
<keyword evidence="6 7" id="KW-0472">Membrane</keyword>
<dbReference type="CDD" id="cd18774">
    <property type="entry name" value="PDC2_HK_sensor"/>
    <property type="match status" value="1"/>
</dbReference>
<feature type="transmembrane region" description="Helical" evidence="7">
    <location>
        <begin position="290"/>
        <end position="308"/>
    </location>
</feature>
<evidence type="ECO:0000256" key="7">
    <source>
        <dbReference type="SAM" id="Phobius"/>
    </source>
</evidence>
<evidence type="ECO:0000259" key="9">
    <source>
        <dbReference type="PROSITE" id="PS50885"/>
    </source>
</evidence>
<dbReference type="EMBL" id="JADIMM010000043">
    <property type="protein sequence ID" value="MBO8457262.1"/>
    <property type="molecule type" value="Genomic_DNA"/>
</dbReference>
<dbReference type="SUPFAM" id="SSF55073">
    <property type="entry name" value="Nucleotide cyclase"/>
    <property type="match status" value="1"/>
</dbReference>
<keyword evidence="5 7" id="KW-1133">Transmembrane helix</keyword>
<dbReference type="PANTHER" id="PTHR43081:SF1">
    <property type="entry name" value="ADENYLATE CYCLASE, TERMINAL-DIFFERENTIATION SPECIFIC"/>
    <property type="match status" value="1"/>
</dbReference>
<keyword evidence="4 7" id="KW-0812">Transmembrane</keyword>
<dbReference type="SMART" id="SM00304">
    <property type="entry name" value="HAMP"/>
    <property type="match status" value="1"/>
</dbReference>
<evidence type="ECO:0000313" key="10">
    <source>
        <dbReference type="EMBL" id="MBO8457262.1"/>
    </source>
</evidence>
<dbReference type="GO" id="GO:0016020">
    <property type="term" value="C:membrane"/>
    <property type="evidence" value="ECO:0007669"/>
    <property type="project" value="InterPro"/>
</dbReference>
<comment type="caution">
    <text evidence="10">The sequence shown here is derived from an EMBL/GenBank/DDBJ whole genome shotgun (WGS) entry which is preliminary data.</text>
</comment>
<evidence type="ECO:0000256" key="5">
    <source>
        <dbReference type="ARBA" id="ARBA00022989"/>
    </source>
</evidence>
<dbReference type="SUPFAM" id="SSF158472">
    <property type="entry name" value="HAMP domain-like"/>
    <property type="match status" value="1"/>
</dbReference>
<evidence type="ECO:0000256" key="2">
    <source>
        <dbReference type="ARBA" id="ARBA00005381"/>
    </source>
</evidence>
<dbReference type="InterPro" id="IPR003660">
    <property type="entry name" value="HAMP_dom"/>
</dbReference>
<dbReference type="InterPro" id="IPR029787">
    <property type="entry name" value="Nucleotide_cyclase"/>
</dbReference>
<dbReference type="FunFam" id="3.30.70.1230:FF:000016">
    <property type="entry name" value="Adenylate/guanylate cyclase domain-containing protein"/>
    <property type="match status" value="1"/>
</dbReference>
<dbReference type="InterPro" id="IPR050697">
    <property type="entry name" value="Adenylyl/Guanylyl_Cyclase_3/4"/>
</dbReference>
<name>A0A9D9N1U2_9SPIR</name>
<proteinExistence type="inferred from homology"/>
<evidence type="ECO:0000259" key="8">
    <source>
        <dbReference type="PROSITE" id="PS50125"/>
    </source>
</evidence>
<feature type="domain" description="Guanylate cyclase" evidence="8">
    <location>
        <begin position="393"/>
        <end position="528"/>
    </location>
</feature>
<dbReference type="Proteomes" id="UP000823638">
    <property type="component" value="Unassembled WGS sequence"/>
</dbReference>
<dbReference type="Pfam" id="PF00211">
    <property type="entry name" value="Guanylate_cyc"/>
    <property type="match status" value="1"/>
</dbReference>
<dbReference type="PANTHER" id="PTHR43081">
    <property type="entry name" value="ADENYLATE CYCLASE, TERMINAL-DIFFERENTIATION SPECIFIC-RELATED"/>
    <property type="match status" value="1"/>
</dbReference>
<dbReference type="GO" id="GO:0035556">
    <property type="term" value="P:intracellular signal transduction"/>
    <property type="evidence" value="ECO:0007669"/>
    <property type="project" value="InterPro"/>
</dbReference>
<evidence type="ECO:0000256" key="4">
    <source>
        <dbReference type="ARBA" id="ARBA00022692"/>
    </source>
</evidence>
<dbReference type="AlphaFoldDB" id="A0A9D9N1U2"/>
<keyword evidence="3" id="KW-1003">Cell membrane</keyword>
<protein>
    <submittedName>
        <fullName evidence="10">HAMP domain-containing protein</fullName>
    </submittedName>
</protein>
<dbReference type="Gene3D" id="3.30.70.1230">
    <property type="entry name" value="Nucleotide cyclase"/>
    <property type="match status" value="1"/>
</dbReference>
<evidence type="ECO:0000313" key="11">
    <source>
        <dbReference type="Proteomes" id="UP000823638"/>
    </source>
</evidence>
<accession>A0A9D9N1U2</accession>
<evidence type="ECO:0000256" key="1">
    <source>
        <dbReference type="ARBA" id="ARBA00004196"/>
    </source>
</evidence>
<feature type="domain" description="HAMP" evidence="9">
    <location>
        <begin position="309"/>
        <end position="361"/>
    </location>
</feature>
<dbReference type="SMART" id="SM00044">
    <property type="entry name" value="CYCc"/>
    <property type="match status" value="1"/>
</dbReference>
<comment type="subcellular location">
    <subcellularLocation>
        <location evidence="1">Cell envelope</location>
    </subcellularLocation>
</comment>
<reference evidence="10" key="2">
    <citation type="journal article" date="2021" name="PeerJ">
        <title>Extensive microbial diversity within the chicken gut microbiome revealed by metagenomics and culture.</title>
        <authorList>
            <person name="Gilroy R."/>
            <person name="Ravi A."/>
            <person name="Getino M."/>
            <person name="Pursley I."/>
            <person name="Horton D.L."/>
            <person name="Alikhan N.F."/>
            <person name="Baker D."/>
            <person name="Gharbi K."/>
            <person name="Hall N."/>
            <person name="Watson M."/>
            <person name="Adriaenssens E.M."/>
            <person name="Foster-Nyarko E."/>
            <person name="Jarju S."/>
            <person name="Secka A."/>
            <person name="Antonio M."/>
            <person name="Oren A."/>
            <person name="Chaudhuri R.R."/>
            <person name="La Ragione R."/>
            <person name="Hildebrand F."/>
            <person name="Pallen M.J."/>
        </authorList>
    </citation>
    <scope>NUCLEOTIDE SEQUENCE</scope>
    <source>
        <strain evidence="10">10532</strain>
    </source>
</reference>
<dbReference type="InterPro" id="IPR001054">
    <property type="entry name" value="A/G_cyclase"/>
</dbReference>
<dbReference type="PROSITE" id="PS50885">
    <property type="entry name" value="HAMP"/>
    <property type="match status" value="1"/>
</dbReference>
<gene>
    <name evidence="10" type="ORF">IAA81_03430</name>
</gene>
<comment type="similarity">
    <text evidence="2">Belongs to the adenylyl cyclase class-3 family.</text>
</comment>
<organism evidence="10 11">
    <name type="scientific">Candidatus Gallitreponema excrementavium</name>
    <dbReference type="NCBI Taxonomy" id="2840840"/>
    <lineage>
        <taxon>Bacteria</taxon>
        <taxon>Pseudomonadati</taxon>
        <taxon>Spirochaetota</taxon>
        <taxon>Spirochaetia</taxon>
        <taxon>Spirochaetales</taxon>
        <taxon>Candidatus Gallitreponema</taxon>
    </lineage>
</organism>
<feature type="transmembrane region" description="Helical" evidence="7">
    <location>
        <begin position="12"/>
        <end position="33"/>
    </location>
</feature>
<dbReference type="GO" id="GO:0006171">
    <property type="term" value="P:cAMP biosynthetic process"/>
    <property type="evidence" value="ECO:0007669"/>
    <property type="project" value="TreeGrafter"/>
</dbReference>
<dbReference type="Pfam" id="PF00672">
    <property type="entry name" value="HAMP"/>
    <property type="match status" value="1"/>
</dbReference>
<dbReference type="CDD" id="cd06225">
    <property type="entry name" value="HAMP"/>
    <property type="match status" value="1"/>
</dbReference>
<sequence length="625" mass="68964">MDRVRYPIALKLIVIITVILAMSLGATTAVVSWNVSQDTRISAEESNLTLNSRSASAAENELSTIRANVFLLLDLVNSAGSQSALANQAANFFFERNQGMAAIVLRNISTGKDDRFYVNRRFFTSNEIDSSLVNDFMEINAGYLERASKGESFVLNGSPVFNQVVLAMVYPWKEEGWNQVAVIIFSGENLLDAFSSGSVNSSFMTNHNGDVLVHSDFSLVQAGANLSSMPLVKESWDNQDSARQIMFEAEDGKEYFGAYNHLSLADLCVYTTVAADIVFEPVYASVRRNIYLTLAVLFLSVIFVYFFSKTISVPVKKLTEASDEIEKGNYILHLESKTRDEIGLLTRRFVKMGKGLDEREKLKDTFGRFINKEIAEKAMKGELALGGETKNVTVFFSDIRSFTAISEKLEPYEVVEFLNDYMTRMVECVSNTHGVVDKFIGDAIMGVWGAPVSQGNVSLDALNCVRAALMMRHSLMEFNRGRGGDKKPIIKIGCGINTGPVVAGQIGSSSRMEYTVIGDAVNFASRTEALNKPLGTDILITENTYKLVKEHVIVEEMPSVTVKGKEKPVKIFAVVNMPRATDIPGAGPEGPKNMAEVRTLLGIPTPDFTKVNVNEDEKKFKIQGQ</sequence>